<evidence type="ECO:0000256" key="1">
    <source>
        <dbReference type="ARBA" id="ARBA00004123"/>
    </source>
</evidence>
<dbReference type="GO" id="GO:0003700">
    <property type="term" value="F:DNA-binding transcription factor activity"/>
    <property type="evidence" value="ECO:0007669"/>
    <property type="project" value="InterPro"/>
</dbReference>
<keyword evidence="4" id="KW-0804">Transcription</keyword>
<dbReference type="Gene3D" id="1.10.10.60">
    <property type="entry name" value="Homeodomain-like"/>
    <property type="match status" value="1"/>
</dbReference>
<dbReference type="InterPro" id="IPR009057">
    <property type="entry name" value="Homeodomain-like_sf"/>
</dbReference>
<accession>A0AAV6XYX5</accession>
<dbReference type="FunFam" id="1.10.10.60:FF:000002">
    <property type="entry name" value="Myb family transcription factor"/>
    <property type="match status" value="1"/>
</dbReference>
<keyword evidence="2" id="KW-0805">Transcription regulation</keyword>
<dbReference type="NCBIfam" id="TIGR01557">
    <property type="entry name" value="myb_SHAQKYF"/>
    <property type="match status" value="1"/>
</dbReference>
<dbReference type="EMBL" id="WHWC01000004">
    <property type="protein sequence ID" value="KAG8384430.1"/>
    <property type="molecule type" value="Genomic_DNA"/>
</dbReference>
<evidence type="ECO:0000256" key="6">
    <source>
        <dbReference type="SAM" id="Coils"/>
    </source>
</evidence>
<protein>
    <recommendedName>
        <fullName evidence="8">HTH myb-type domain-containing protein</fullName>
    </recommendedName>
</protein>
<evidence type="ECO:0000256" key="2">
    <source>
        <dbReference type="ARBA" id="ARBA00023015"/>
    </source>
</evidence>
<dbReference type="AlphaFoldDB" id="A0AAV6XYX5"/>
<feature type="domain" description="HTH myb-type" evidence="8">
    <location>
        <begin position="227"/>
        <end position="287"/>
    </location>
</feature>
<evidence type="ECO:0000259" key="8">
    <source>
        <dbReference type="PROSITE" id="PS51294"/>
    </source>
</evidence>
<feature type="region of interest" description="Disordered" evidence="7">
    <location>
        <begin position="305"/>
        <end position="358"/>
    </location>
</feature>
<dbReference type="GO" id="GO:0005634">
    <property type="term" value="C:nucleus"/>
    <property type="evidence" value="ECO:0007669"/>
    <property type="project" value="UniProtKB-SubCell"/>
</dbReference>
<dbReference type="PANTHER" id="PTHR31003">
    <property type="entry name" value="MYB FAMILY TRANSCRIPTION FACTOR"/>
    <property type="match status" value="1"/>
</dbReference>
<feature type="coiled-coil region" evidence="6">
    <location>
        <begin position="47"/>
        <end position="99"/>
    </location>
</feature>
<dbReference type="InterPro" id="IPR058673">
    <property type="entry name" value="HHO5-like_N"/>
</dbReference>
<dbReference type="InterPro" id="IPR006447">
    <property type="entry name" value="Myb_dom_plants"/>
</dbReference>
<reference evidence="9" key="1">
    <citation type="submission" date="2019-10" db="EMBL/GenBank/DDBJ databases">
        <authorList>
            <person name="Zhang R."/>
            <person name="Pan Y."/>
            <person name="Wang J."/>
            <person name="Ma R."/>
            <person name="Yu S."/>
        </authorList>
    </citation>
    <scope>NUCLEOTIDE SEQUENCE</scope>
    <source>
        <strain evidence="9">LA-IB0</strain>
        <tissue evidence="9">Leaf</tissue>
    </source>
</reference>
<comment type="caution">
    <text evidence="9">The sequence shown here is derived from an EMBL/GenBank/DDBJ whole genome shotgun (WGS) entry which is preliminary data.</text>
</comment>
<evidence type="ECO:0000256" key="5">
    <source>
        <dbReference type="ARBA" id="ARBA00023242"/>
    </source>
</evidence>
<dbReference type="SUPFAM" id="SSF46689">
    <property type="entry name" value="Homeodomain-like"/>
    <property type="match status" value="1"/>
</dbReference>
<evidence type="ECO:0000256" key="4">
    <source>
        <dbReference type="ARBA" id="ARBA00023163"/>
    </source>
</evidence>
<sequence length="358" mass="40004">MAFEKKLGENSKQLSLDLGSIYVPKPISNILIEVSKMDDLSKKSSMLKSYLHSLEQEMKKIDAFKRELPLCMHLLKDAIERLKEEKREMEEVIEMKSNYEGGVGAKGSNDFSEKKNWMSSVQLWSTPIQYESKNQETVLPLKSRCEEEKGSGSGNQVQGCNFKNRGGAFVPFKKPSGVTIKDEKRVSPVPALSLSIPVSDMESIDLSVKEDRVVARPQLHQPQPQQQQRKQRRCWSPELHKIFVDALQQLGGAQTATPKQIRELMKVDGLTNDEVKSHLQKYRLHIRKLPAGSASFSWMNEDFDPVAHSGSPQDHLNPGGSAKGGSAVGGSSMDDEEDEKFETHSCMGWAHGPGSVPR</sequence>
<keyword evidence="6" id="KW-0175">Coiled coil</keyword>
<dbReference type="Pfam" id="PF26575">
    <property type="entry name" value="HHO5_N"/>
    <property type="match status" value="1"/>
</dbReference>
<evidence type="ECO:0000256" key="7">
    <source>
        <dbReference type="SAM" id="MobiDB-lite"/>
    </source>
</evidence>
<dbReference type="InterPro" id="IPR044787">
    <property type="entry name" value="HHO5-like"/>
</dbReference>
<dbReference type="Pfam" id="PF00249">
    <property type="entry name" value="Myb_DNA-binding"/>
    <property type="match status" value="1"/>
</dbReference>
<comment type="subcellular location">
    <subcellularLocation>
        <location evidence="1">Nucleus</location>
    </subcellularLocation>
</comment>
<keyword evidence="10" id="KW-1185">Reference proteome</keyword>
<organism evidence="9 10">
    <name type="scientific">Buddleja alternifolia</name>
    <dbReference type="NCBI Taxonomy" id="168488"/>
    <lineage>
        <taxon>Eukaryota</taxon>
        <taxon>Viridiplantae</taxon>
        <taxon>Streptophyta</taxon>
        <taxon>Embryophyta</taxon>
        <taxon>Tracheophyta</taxon>
        <taxon>Spermatophyta</taxon>
        <taxon>Magnoliopsida</taxon>
        <taxon>eudicotyledons</taxon>
        <taxon>Gunneridae</taxon>
        <taxon>Pentapetalae</taxon>
        <taxon>asterids</taxon>
        <taxon>lamiids</taxon>
        <taxon>Lamiales</taxon>
        <taxon>Scrophulariaceae</taxon>
        <taxon>Buddlejeae</taxon>
        <taxon>Buddleja</taxon>
    </lineage>
</organism>
<dbReference type="PROSITE" id="PS51294">
    <property type="entry name" value="HTH_MYB"/>
    <property type="match status" value="1"/>
</dbReference>
<keyword evidence="5" id="KW-0539">Nucleus</keyword>
<dbReference type="PANTHER" id="PTHR31003:SF22">
    <property type="entry name" value="TRANSCRIPTION FACTOR HHO5"/>
    <property type="match status" value="1"/>
</dbReference>
<dbReference type="GO" id="GO:0003677">
    <property type="term" value="F:DNA binding"/>
    <property type="evidence" value="ECO:0007669"/>
    <property type="project" value="UniProtKB-KW"/>
</dbReference>
<dbReference type="Proteomes" id="UP000826271">
    <property type="component" value="Unassembled WGS sequence"/>
</dbReference>
<evidence type="ECO:0000256" key="3">
    <source>
        <dbReference type="ARBA" id="ARBA00023125"/>
    </source>
</evidence>
<name>A0AAV6XYX5_9LAMI</name>
<evidence type="ECO:0000313" key="9">
    <source>
        <dbReference type="EMBL" id="KAG8384430.1"/>
    </source>
</evidence>
<keyword evidence="3" id="KW-0238">DNA-binding</keyword>
<gene>
    <name evidence="9" type="ORF">BUALT_Bualt04G0117100</name>
</gene>
<dbReference type="InterPro" id="IPR017930">
    <property type="entry name" value="Myb_dom"/>
</dbReference>
<proteinExistence type="predicted"/>
<dbReference type="InterPro" id="IPR001005">
    <property type="entry name" value="SANT/Myb"/>
</dbReference>
<evidence type="ECO:0000313" key="10">
    <source>
        <dbReference type="Proteomes" id="UP000826271"/>
    </source>
</evidence>